<dbReference type="GO" id="GO:0045165">
    <property type="term" value="P:cell fate commitment"/>
    <property type="evidence" value="ECO:0007669"/>
    <property type="project" value="TreeGrafter"/>
</dbReference>
<dbReference type="PANTHER" id="PTHR10071:SF281">
    <property type="entry name" value="BOX A-BINDING FACTOR-RELATED"/>
    <property type="match status" value="1"/>
</dbReference>
<dbReference type="InterPro" id="IPR000679">
    <property type="entry name" value="Znf_GATA"/>
</dbReference>
<feature type="region of interest" description="Disordered" evidence="9">
    <location>
        <begin position="240"/>
        <end position="261"/>
    </location>
</feature>
<reference evidence="12" key="1">
    <citation type="submission" date="2022-11" db="UniProtKB">
        <authorList>
            <consortium name="WormBaseParasite"/>
        </authorList>
    </citation>
    <scope>IDENTIFICATION</scope>
</reference>
<keyword evidence="11" id="KW-1185">Reference proteome</keyword>
<dbReference type="WBParaSite" id="Minc3s00260g08845">
    <property type="protein sequence ID" value="Minc3s00260g08845"/>
    <property type="gene ID" value="Minc3s00260g08845"/>
</dbReference>
<dbReference type="GO" id="GO:0000981">
    <property type="term" value="F:DNA-binding transcription factor activity, RNA polymerase II-specific"/>
    <property type="evidence" value="ECO:0007669"/>
    <property type="project" value="TreeGrafter"/>
</dbReference>
<keyword evidence="3 8" id="KW-0863">Zinc-finger</keyword>
<feature type="compositionally biased region" description="Polar residues" evidence="9">
    <location>
        <begin position="240"/>
        <end position="254"/>
    </location>
</feature>
<dbReference type="PANTHER" id="PTHR10071">
    <property type="entry name" value="TRANSCRIPTION FACTOR GATA FAMILY MEMBER"/>
    <property type="match status" value="1"/>
</dbReference>
<dbReference type="GO" id="GO:0008270">
    <property type="term" value="F:zinc ion binding"/>
    <property type="evidence" value="ECO:0007669"/>
    <property type="project" value="UniProtKB-KW"/>
</dbReference>
<sequence length="566" mass="63272">MTNEFKFNIINQPMQMTATSIMGDMTTNDEVKGRELIGETVTNDEHTPTAYEHFYYTQQQLHTDYQHLWYNIPPMGIPDLSSQLLSQGIDALNNPSFTLSNPSTTTTSSSHSNHQQNNFYSNYPLQTLPQLPAHLPSSTTNNYYNGDNYGAYYGANFQQSFLNNSATPLLHYNDGGGGDNGGGGGGGLLIDGGNSNISLAVVEPNALLKGYFPDSIQQPSTSESSSEEDNISLPQIQQHQNNFNSTNCGQSRNNKNYKRPLPYKAANKVKKLSHIDMENRQCVNCGVTQTPLWRRDHTHGHHLCNACGLYQRMNGGQNRPLEKPKKRQTTQKRTGIICSNCRTEQTTLWRRNVRQEPVCNACGLYYKLHNQHRPINMKKDQIQSRNRKLGMKSKKLAAMSLNNNIEEYKQQQNTENGILEPKCEQSESEFSNNNLGHITSGNTPPLLIKDAHNISNNSDGINTLIDSQLSIIPFSDNQQQQQPQPPQLFCSNSINIHHHYHHHSPSAFQQFATAALSSANGQTAFFPTPNCVVNPQLTTTNICPITTTDVGNFLLKNDKATNSGIW</sequence>
<evidence type="ECO:0000313" key="11">
    <source>
        <dbReference type="Proteomes" id="UP000887563"/>
    </source>
</evidence>
<dbReference type="FunFam" id="3.30.50.10:FF:000002">
    <property type="entry name" value="Gata transcription factor gatad"/>
    <property type="match status" value="1"/>
</dbReference>
<keyword evidence="5" id="KW-0805">Transcription regulation</keyword>
<dbReference type="GO" id="GO:0000978">
    <property type="term" value="F:RNA polymerase II cis-regulatory region sequence-specific DNA binding"/>
    <property type="evidence" value="ECO:0007669"/>
    <property type="project" value="TreeGrafter"/>
</dbReference>
<feature type="region of interest" description="Disordered" evidence="9">
    <location>
        <begin position="96"/>
        <end position="121"/>
    </location>
</feature>
<dbReference type="CDD" id="cd00202">
    <property type="entry name" value="ZnF_GATA"/>
    <property type="match status" value="2"/>
</dbReference>
<accession>A0A914L4S3</accession>
<keyword evidence="6" id="KW-0804">Transcription</keyword>
<dbReference type="SUPFAM" id="SSF57716">
    <property type="entry name" value="Glucocorticoid receptor-like (DNA-binding domain)"/>
    <property type="match status" value="2"/>
</dbReference>
<organism evidence="11 12">
    <name type="scientific">Meloidogyne incognita</name>
    <name type="common">Southern root-knot nematode worm</name>
    <name type="synonym">Oxyuris incognita</name>
    <dbReference type="NCBI Taxonomy" id="6306"/>
    <lineage>
        <taxon>Eukaryota</taxon>
        <taxon>Metazoa</taxon>
        <taxon>Ecdysozoa</taxon>
        <taxon>Nematoda</taxon>
        <taxon>Chromadorea</taxon>
        <taxon>Rhabditida</taxon>
        <taxon>Tylenchina</taxon>
        <taxon>Tylenchomorpha</taxon>
        <taxon>Tylenchoidea</taxon>
        <taxon>Meloidogynidae</taxon>
        <taxon>Meloidogyninae</taxon>
        <taxon>Meloidogyne</taxon>
        <taxon>Meloidogyne incognita group</taxon>
    </lineage>
</organism>
<evidence type="ECO:0000313" key="12">
    <source>
        <dbReference type="WBParaSite" id="Minc3s00260g08845"/>
    </source>
</evidence>
<dbReference type="Pfam" id="PF00320">
    <property type="entry name" value="GATA"/>
    <property type="match status" value="2"/>
</dbReference>
<feature type="domain" description="GATA-type" evidence="10">
    <location>
        <begin position="276"/>
        <end position="333"/>
    </location>
</feature>
<feature type="domain" description="GATA-type" evidence="10">
    <location>
        <begin position="332"/>
        <end position="385"/>
    </location>
</feature>
<dbReference type="Proteomes" id="UP000887563">
    <property type="component" value="Unplaced"/>
</dbReference>
<dbReference type="PROSITE" id="PS00344">
    <property type="entry name" value="GATA_ZN_FINGER_1"/>
    <property type="match status" value="1"/>
</dbReference>
<dbReference type="GO" id="GO:0045944">
    <property type="term" value="P:positive regulation of transcription by RNA polymerase II"/>
    <property type="evidence" value="ECO:0007669"/>
    <property type="project" value="TreeGrafter"/>
</dbReference>
<proteinExistence type="predicted"/>
<name>A0A914L4S3_MELIC</name>
<evidence type="ECO:0000256" key="9">
    <source>
        <dbReference type="SAM" id="MobiDB-lite"/>
    </source>
</evidence>
<evidence type="ECO:0000256" key="7">
    <source>
        <dbReference type="ARBA" id="ARBA00023242"/>
    </source>
</evidence>
<evidence type="ECO:0000259" key="10">
    <source>
        <dbReference type="PROSITE" id="PS50114"/>
    </source>
</evidence>
<dbReference type="SMART" id="SM00401">
    <property type="entry name" value="ZnF_GATA"/>
    <property type="match status" value="2"/>
</dbReference>
<evidence type="ECO:0000256" key="8">
    <source>
        <dbReference type="PROSITE-ProRule" id="PRU00094"/>
    </source>
</evidence>
<keyword evidence="4" id="KW-0862">Zinc</keyword>
<protein>
    <submittedName>
        <fullName evidence="12">GATA-type domain-containing protein</fullName>
    </submittedName>
</protein>
<keyword evidence="2" id="KW-0479">Metal-binding</keyword>
<dbReference type="InterPro" id="IPR013088">
    <property type="entry name" value="Znf_NHR/GATA"/>
</dbReference>
<evidence type="ECO:0000256" key="3">
    <source>
        <dbReference type="ARBA" id="ARBA00022771"/>
    </source>
</evidence>
<dbReference type="PROSITE" id="PS50114">
    <property type="entry name" value="GATA_ZN_FINGER_2"/>
    <property type="match status" value="2"/>
</dbReference>
<evidence type="ECO:0000256" key="4">
    <source>
        <dbReference type="ARBA" id="ARBA00022833"/>
    </source>
</evidence>
<evidence type="ECO:0000256" key="1">
    <source>
        <dbReference type="ARBA" id="ARBA00004123"/>
    </source>
</evidence>
<dbReference type="InterPro" id="IPR039355">
    <property type="entry name" value="Transcription_factor_GATA"/>
</dbReference>
<keyword evidence="7" id="KW-0539">Nucleus</keyword>
<dbReference type="GO" id="GO:0005634">
    <property type="term" value="C:nucleus"/>
    <property type="evidence" value="ECO:0007669"/>
    <property type="project" value="UniProtKB-SubCell"/>
</dbReference>
<dbReference type="GO" id="GO:0000122">
    <property type="term" value="P:negative regulation of transcription by RNA polymerase II"/>
    <property type="evidence" value="ECO:0007669"/>
    <property type="project" value="TreeGrafter"/>
</dbReference>
<dbReference type="AlphaFoldDB" id="A0A914L4S3"/>
<evidence type="ECO:0000256" key="5">
    <source>
        <dbReference type="ARBA" id="ARBA00023015"/>
    </source>
</evidence>
<dbReference type="PRINTS" id="PR00619">
    <property type="entry name" value="GATAZNFINGER"/>
</dbReference>
<comment type="subcellular location">
    <subcellularLocation>
        <location evidence="1">Nucleus</location>
    </subcellularLocation>
</comment>
<evidence type="ECO:0000256" key="2">
    <source>
        <dbReference type="ARBA" id="ARBA00022723"/>
    </source>
</evidence>
<dbReference type="Gene3D" id="3.30.50.10">
    <property type="entry name" value="Erythroid Transcription Factor GATA-1, subunit A"/>
    <property type="match status" value="2"/>
</dbReference>
<evidence type="ECO:0000256" key="6">
    <source>
        <dbReference type="ARBA" id="ARBA00023163"/>
    </source>
</evidence>